<organism evidence="2 3">
    <name type="scientific">Vigna mungo</name>
    <name type="common">Black gram</name>
    <name type="synonym">Phaseolus mungo</name>
    <dbReference type="NCBI Taxonomy" id="3915"/>
    <lineage>
        <taxon>Eukaryota</taxon>
        <taxon>Viridiplantae</taxon>
        <taxon>Streptophyta</taxon>
        <taxon>Embryophyta</taxon>
        <taxon>Tracheophyta</taxon>
        <taxon>Spermatophyta</taxon>
        <taxon>Magnoliopsida</taxon>
        <taxon>eudicotyledons</taxon>
        <taxon>Gunneridae</taxon>
        <taxon>Pentapetalae</taxon>
        <taxon>rosids</taxon>
        <taxon>fabids</taxon>
        <taxon>Fabales</taxon>
        <taxon>Fabaceae</taxon>
        <taxon>Papilionoideae</taxon>
        <taxon>50 kb inversion clade</taxon>
        <taxon>NPAAA clade</taxon>
        <taxon>indigoferoid/millettioid clade</taxon>
        <taxon>Phaseoleae</taxon>
        <taxon>Vigna</taxon>
    </lineage>
</organism>
<name>A0AAQ3NRS9_VIGMU</name>
<dbReference type="Proteomes" id="UP001374535">
    <property type="component" value="Chromosome 4"/>
</dbReference>
<feature type="region of interest" description="Disordered" evidence="1">
    <location>
        <begin position="76"/>
        <end position="101"/>
    </location>
</feature>
<reference evidence="2 3" key="1">
    <citation type="journal article" date="2023" name="Life. Sci Alliance">
        <title>Evolutionary insights into 3D genome organization and epigenetic landscape of Vigna mungo.</title>
        <authorList>
            <person name="Junaid A."/>
            <person name="Singh B."/>
            <person name="Bhatia S."/>
        </authorList>
    </citation>
    <scope>NUCLEOTIDE SEQUENCE [LARGE SCALE GENOMIC DNA]</scope>
    <source>
        <strain evidence="2">Urdbean</strain>
    </source>
</reference>
<sequence length="101" mass="11327">CEPISLNYPTPVAPIATIINPRNHTHPNTTRQAQPQEHTASTTIIVLSSSPSNIFTSFWAHQPIIHITHLHFPSSSESTTMERKTNNTSSKTYHLHHSLTH</sequence>
<dbReference type="AlphaFoldDB" id="A0AAQ3NRS9"/>
<evidence type="ECO:0000313" key="2">
    <source>
        <dbReference type="EMBL" id="WVZ15191.1"/>
    </source>
</evidence>
<feature type="non-terminal residue" evidence="2">
    <location>
        <position position="1"/>
    </location>
</feature>
<dbReference type="EMBL" id="CP144697">
    <property type="protein sequence ID" value="WVZ15191.1"/>
    <property type="molecule type" value="Genomic_DNA"/>
</dbReference>
<proteinExistence type="predicted"/>
<protein>
    <submittedName>
        <fullName evidence="2">Uncharacterized protein</fullName>
    </submittedName>
</protein>
<keyword evidence="3" id="KW-1185">Reference proteome</keyword>
<gene>
    <name evidence="2" type="ORF">V8G54_012757</name>
</gene>
<evidence type="ECO:0000313" key="3">
    <source>
        <dbReference type="Proteomes" id="UP001374535"/>
    </source>
</evidence>
<evidence type="ECO:0000256" key="1">
    <source>
        <dbReference type="SAM" id="MobiDB-lite"/>
    </source>
</evidence>
<accession>A0AAQ3NRS9</accession>